<feature type="compositionally biased region" description="Polar residues" evidence="1">
    <location>
        <begin position="201"/>
        <end position="213"/>
    </location>
</feature>
<accession>A0A2N5T191</accession>
<evidence type="ECO:0000313" key="2">
    <source>
        <dbReference type="EMBL" id="PLW19246.1"/>
    </source>
</evidence>
<evidence type="ECO:0000313" key="3">
    <source>
        <dbReference type="Proteomes" id="UP000235388"/>
    </source>
</evidence>
<dbReference type="Proteomes" id="UP000235388">
    <property type="component" value="Unassembled WGS sequence"/>
</dbReference>
<proteinExistence type="predicted"/>
<comment type="caution">
    <text evidence="2">The sequence shown here is derived from an EMBL/GenBank/DDBJ whole genome shotgun (WGS) entry which is preliminary data.</text>
</comment>
<keyword evidence="3" id="KW-1185">Reference proteome</keyword>
<evidence type="ECO:0000256" key="1">
    <source>
        <dbReference type="SAM" id="MobiDB-lite"/>
    </source>
</evidence>
<gene>
    <name evidence="2" type="ORF">PCANC_20061</name>
</gene>
<dbReference type="EMBL" id="PGCJ01000816">
    <property type="protein sequence ID" value="PLW19246.1"/>
    <property type="molecule type" value="Genomic_DNA"/>
</dbReference>
<protein>
    <submittedName>
        <fullName evidence="2">Uncharacterized protein</fullName>
    </submittedName>
</protein>
<organism evidence="2 3">
    <name type="scientific">Puccinia coronata f. sp. avenae</name>
    <dbReference type="NCBI Taxonomy" id="200324"/>
    <lineage>
        <taxon>Eukaryota</taxon>
        <taxon>Fungi</taxon>
        <taxon>Dikarya</taxon>
        <taxon>Basidiomycota</taxon>
        <taxon>Pucciniomycotina</taxon>
        <taxon>Pucciniomycetes</taxon>
        <taxon>Pucciniales</taxon>
        <taxon>Pucciniaceae</taxon>
        <taxon>Puccinia</taxon>
    </lineage>
</organism>
<name>A0A2N5T191_9BASI</name>
<dbReference type="AlphaFoldDB" id="A0A2N5T191"/>
<feature type="region of interest" description="Disordered" evidence="1">
    <location>
        <begin position="188"/>
        <end position="213"/>
    </location>
</feature>
<sequence>MPCVGVNLNSAVPQFCSIPQLLTLSGRTAGPGLRPPALAAARCASALVRGFESALVLVGGLFRRVSLAGCPVSVAGGSGVLRRVPRLHVLVRLDLYMGYVFPAEYMTGSGFCHPPPSNVFDLGICEYSGRYSELPAWVGRRSRPMISPIAPAWLPSCVEHGGHCPRLCLGSLFIHCMPKAPLSLMKSRNTVSSPYPRRRSSAMTFTDDPTNGPSAGGRVVQFTLNPPPGLGPPPAYPAITVATAARPIPIPGLDATAATLPPLPQNPTAPVFDPKNPFVFDFANPAPLTAHRAVIAAPWANINAPPFIAQSTDHTPSNHTMPVTVEQPDDNIETAPAHPSETHRFANVTPVRLPNPRGFYDPSDYHCLEAYQVAQLLKAPHEPARFDCYAFGPQQFTDMYQSFSSNFVRLCHQCPPANKVEHALRVKHFLFMARQYHLFDRVIGQLFDSWTHVVIGVDLQPLSVISVSTHRGKKFQ</sequence>
<reference evidence="2 3" key="1">
    <citation type="submission" date="2017-11" db="EMBL/GenBank/DDBJ databases">
        <title>De novo assembly and phasing of dikaryotic genomes from two isolates of Puccinia coronata f. sp. avenae, the causal agent of oat crown rust.</title>
        <authorList>
            <person name="Miller M.E."/>
            <person name="Zhang Y."/>
            <person name="Omidvar V."/>
            <person name="Sperschneider J."/>
            <person name="Schwessinger B."/>
            <person name="Raley C."/>
            <person name="Palmer J.M."/>
            <person name="Garnica D."/>
            <person name="Upadhyaya N."/>
            <person name="Rathjen J."/>
            <person name="Taylor J.M."/>
            <person name="Park R.F."/>
            <person name="Dodds P.N."/>
            <person name="Hirsch C.D."/>
            <person name="Kianian S.F."/>
            <person name="Figueroa M."/>
        </authorList>
    </citation>
    <scope>NUCLEOTIDE SEQUENCE [LARGE SCALE GENOMIC DNA]</scope>
    <source>
        <strain evidence="2">12NC29</strain>
    </source>
</reference>